<evidence type="ECO:0000256" key="4">
    <source>
        <dbReference type="ARBA" id="ARBA00023054"/>
    </source>
</evidence>
<feature type="region of interest" description="Disordered" evidence="10">
    <location>
        <begin position="222"/>
        <end position="248"/>
    </location>
</feature>
<keyword evidence="13" id="KW-1185">Reference proteome</keyword>
<dbReference type="Gene3D" id="1.25.10.10">
    <property type="entry name" value="Leucine-rich Repeat Variant"/>
    <property type="match status" value="2"/>
</dbReference>
<dbReference type="PANTHER" id="PTHR14978">
    <property type="entry name" value="BETA-CATENIN-LIKE PROTEIN 1 NUCLEAR ASSOCIATED PROTEIN"/>
    <property type="match status" value="1"/>
</dbReference>
<evidence type="ECO:0000256" key="10">
    <source>
        <dbReference type="SAM" id="MobiDB-lite"/>
    </source>
</evidence>
<comment type="subunit">
    <text evidence="7">Component of the PRP19-CDC5L splicing complex composed of a core complex comprising a homotetramer of PRPF19, CDC5L, PLRG1 and BCAS2, and at least three less stably associated proteins CTNNBL1, CWC15 and HSPA8. Interacts directly with CWC15 and CDC5L in the complex. Interacts with AICDA; the interaction is important for the antibody diversification activity of AICDA. Interacts with PRPF31 (via its NLS). Interacts (via its N-terminal NLS) with KPNA1 and KPNA2.</text>
</comment>
<evidence type="ECO:0000259" key="11">
    <source>
        <dbReference type="SMART" id="SM01156"/>
    </source>
</evidence>
<keyword evidence="5" id="KW-0539">Nucleus</keyword>
<name>A0A0B1TM22_OESDE</name>
<keyword evidence="2" id="KW-0597">Phosphoprotein</keyword>
<feature type="region of interest" description="Disordered" evidence="10">
    <location>
        <begin position="33"/>
        <end position="58"/>
    </location>
</feature>
<organism evidence="12 13">
    <name type="scientific">Oesophagostomum dentatum</name>
    <name type="common">Nodular worm</name>
    <dbReference type="NCBI Taxonomy" id="61180"/>
    <lineage>
        <taxon>Eukaryota</taxon>
        <taxon>Metazoa</taxon>
        <taxon>Ecdysozoa</taxon>
        <taxon>Nematoda</taxon>
        <taxon>Chromadorea</taxon>
        <taxon>Rhabditida</taxon>
        <taxon>Rhabditina</taxon>
        <taxon>Rhabditomorpha</taxon>
        <taxon>Strongyloidea</taxon>
        <taxon>Strongylidae</taxon>
        <taxon>Oesophagostomum</taxon>
    </lineage>
</organism>
<dbReference type="Pfam" id="PF08216">
    <property type="entry name" value="CTNNBL"/>
    <property type="match status" value="2"/>
</dbReference>
<gene>
    <name evidence="12" type="ORF">OESDEN_02898</name>
</gene>
<accession>A0A0B1TM22</accession>
<sequence length="751" mass="84274">MNRRIDAHIDGRVIGSSEMASIDVTEILRASSVALEPTPKRPRPSEPEPPQHVPLNTATTNPEDILAALEQDSAQAVNIDEAHIKKLTSQLEKKTLKNREMRTKHSDEPKKFMDSEIELDTAIQEMHVLATQPDLYGCFVEAGGPSLMLSLLAHENSDILGATVNLLQELTDVDILNESEEGAAQLIDSLASGRIVESFLTAFEKLDEKVKDDADAIHNALSVVENPTPKRPRPSEPEPPQHVPLNTATTNPEDILAALEQDSAQAVNIDEAHIKKLTSQLEKKTLKNREMRTKHSDEPKKFMDSEIELDTAIQEMHVLATQPDLYGCFVEAGGPSLMLSLLAHENSDILGATELTDVDILNESEEGAAQLIDSLASGRIVESFLTAFEKLDEKVKDDADAIHNALSVVENMIDFRPETAEDCVNQNLFLWLLRRACQKGQFDANKMYASELVALLLQMSEAAKRKLTEKVDGIDMLLRALAAYKRHDPESLDEREHMENLFDALCAALMLPANRGKFLDGEGLQLMNLMLRERKQSRESALKVLDHATTGPDGKDNCNKFVEILGLRTLFPLYMRTPSKVKRKDTTPDEHEEHVCAILASLLRSCGEEARQRMMSKFVEHEHEKVDRAVELFIKYREKVMKFEAKRARKEDSSVDEDVDRDYLDRLDAGLYTLQNLSLILADVCAHTSSARHRASKLFSMKMKQDKVSKVLLPLLTEYQANIGDGGDEERRRVDLLIARLTKSDREKEKE</sequence>
<evidence type="ECO:0000256" key="2">
    <source>
        <dbReference type="ARBA" id="ARBA00022553"/>
    </source>
</evidence>
<protein>
    <recommendedName>
        <fullName evidence="8">Beta-catenin-like protein 1</fullName>
    </recommendedName>
    <alternativeName>
        <fullName evidence="9">Nuclear-associated protein</fullName>
    </alternativeName>
</protein>
<evidence type="ECO:0000256" key="7">
    <source>
        <dbReference type="ARBA" id="ARBA00061776"/>
    </source>
</evidence>
<keyword evidence="3" id="KW-0677">Repeat</keyword>
<feature type="domain" description="Beta-catenin-like protein 1 N-terminal" evidence="11">
    <location>
        <begin position="248"/>
        <end position="354"/>
    </location>
</feature>
<dbReference type="GO" id="GO:0005681">
    <property type="term" value="C:spliceosomal complex"/>
    <property type="evidence" value="ECO:0007669"/>
    <property type="project" value="TreeGrafter"/>
</dbReference>
<comment type="function">
    <text evidence="6">Component of the PRP19-CDC5L complex that forms an integral part of the spliceosome and is required for activating pre-mRNA splicing. Participates in AID/AICDA-mediated somatic hypermutation (SHM) and class-switch recombination (CSR), 2 processes resulting in the production of high-affinity, mutated isotype-switched antibodies.</text>
</comment>
<dbReference type="Proteomes" id="UP000053660">
    <property type="component" value="Unassembled WGS sequence"/>
</dbReference>
<dbReference type="SUPFAM" id="SSF48371">
    <property type="entry name" value="ARM repeat"/>
    <property type="match status" value="1"/>
</dbReference>
<dbReference type="InterPro" id="IPR011989">
    <property type="entry name" value="ARM-like"/>
</dbReference>
<reference evidence="12 13" key="1">
    <citation type="submission" date="2014-03" db="EMBL/GenBank/DDBJ databases">
        <title>Draft genome of the hookworm Oesophagostomum dentatum.</title>
        <authorList>
            <person name="Mitreva M."/>
        </authorList>
    </citation>
    <scope>NUCLEOTIDE SEQUENCE [LARGE SCALE GENOMIC DNA]</scope>
    <source>
        <strain evidence="12 13">OD-Hann</strain>
    </source>
</reference>
<dbReference type="EMBL" id="KN549513">
    <property type="protein sequence ID" value="KHJ97121.1"/>
    <property type="molecule type" value="Genomic_DNA"/>
</dbReference>
<evidence type="ECO:0000256" key="3">
    <source>
        <dbReference type="ARBA" id="ARBA00022737"/>
    </source>
</evidence>
<evidence type="ECO:0000256" key="9">
    <source>
        <dbReference type="ARBA" id="ARBA00083862"/>
    </source>
</evidence>
<dbReference type="GO" id="GO:0010467">
    <property type="term" value="P:gene expression"/>
    <property type="evidence" value="ECO:0007669"/>
    <property type="project" value="UniProtKB-ARBA"/>
</dbReference>
<dbReference type="SMART" id="SM01156">
    <property type="entry name" value="DUF1716"/>
    <property type="match status" value="2"/>
</dbReference>
<dbReference type="InterPro" id="IPR016024">
    <property type="entry name" value="ARM-type_fold"/>
</dbReference>
<dbReference type="AlphaFoldDB" id="A0A0B1TM22"/>
<evidence type="ECO:0000313" key="13">
    <source>
        <dbReference type="Proteomes" id="UP000053660"/>
    </source>
</evidence>
<proteinExistence type="predicted"/>
<dbReference type="InterPro" id="IPR013180">
    <property type="entry name" value="CTNNBL1_N"/>
</dbReference>
<feature type="domain" description="Beta-catenin-like protein 1 N-terminal" evidence="11">
    <location>
        <begin position="58"/>
        <end position="164"/>
    </location>
</feature>
<dbReference type="PANTHER" id="PTHR14978:SF0">
    <property type="entry name" value="BETA-CATENIN-LIKE PROTEIN 1"/>
    <property type="match status" value="1"/>
</dbReference>
<dbReference type="FunFam" id="1.25.10.10:FF:001136">
    <property type="entry name" value="Beta-catenin-like protein 1"/>
    <property type="match status" value="1"/>
</dbReference>
<comment type="subcellular location">
    <subcellularLocation>
        <location evidence="1">Nucleus</location>
    </subcellularLocation>
</comment>
<dbReference type="OrthoDB" id="1898821at2759"/>
<dbReference type="InterPro" id="IPR039678">
    <property type="entry name" value="CTNNBL1"/>
</dbReference>
<keyword evidence="4" id="KW-0175">Coiled coil</keyword>
<evidence type="ECO:0000256" key="5">
    <source>
        <dbReference type="ARBA" id="ARBA00023242"/>
    </source>
</evidence>
<evidence type="ECO:0000313" key="12">
    <source>
        <dbReference type="EMBL" id="KHJ97121.1"/>
    </source>
</evidence>
<evidence type="ECO:0000256" key="8">
    <source>
        <dbReference type="ARBA" id="ARBA00070106"/>
    </source>
</evidence>
<evidence type="ECO:0000256" key="1">
    <source>
        <dbReference type="ARBA" id="ARBA00004123"/>
    </source>
</evidence>
<evidence type="ECO:0000256" key="6">
    <source>
        <dbReference type="ARBA" id="ARBA00058456"/>
    </source>
</evidence>